<comment type="caution">
    <text evidence="2">The sequence shown here is derived from an EMBL/GenBank/DDBJ whole genome shotgun (WGS) entry which is preliminary data.</text>
</comment>
<keyword evidence="3" id="KW-1185">Reference proteome</keyword>
<evidence type="ECO:0000313" key="3">
    <source>
        <dbReference type="Proteomes" id="UP000603865"/>
    </source>
</evidence>
<organism evidence="2 3">
    <name type="scientific">Deinococcus ruber</name>
    <dbReference type="NCBI Taxonomy" id="1848197"/>
    <lineage>
        <taxon>Bacteria</taxon>
        <taxon>Thermotogati</taxon>
        <taxon>Deinococcota</taxon>
        <taxon>Deinococci</taxon>
        <taxon>Deinococcales</taxon>
        <taxon>Deinococcaceae</taxon>
        <taxon>Deinococcus</taxon>
    </lineage>
</organism>
<accession>A0A918CC26</accession>
<dbReference type="NCBIfam" id="TIGR01451">
    <property type="entry name" value="B_ant_repeat"/>
    <property type="match status" value="1"/>
</dbReference>
<protein>
    <recommendedName>
        <fullName evidence="1">DUF11 domain-containing protein</fullName>
    </recommendedName>
</protein>
<dbReference type="Proteomes" id="UP000603865">
    <property type="component" value="Unassembled WGS sequence"/>
</dbReference>
<dbReference type="RefSeq" id="WP_189091322.1">
    <property type="nucleotide sequence ID" value="NZ_BMQL01000017.1"/>
</dbReference>
<sequence length="419" mass="41765">MQFFVSGTTTPVSFSAVNLLTDIDGISTTVGTPGLITDSGGEHVSWKTSQVAEAQYSSDTALTRLDPAFTGVPSAAAAVTSGYDKMAVGQYGNSLGSSTANGGNGGNDTYPDSTAKAVRLVSYAVSQFDWGYYGGQFGRITMDFTGATSLVANCPDLQLVKTGAAFATPASPLTYTLTVNNLTSSVAASTVVTDTLPTGVAFVSASNSGVYSAAANTVTWNLGTVAANATQALTVTVTTPASAAVSAGNKTLTNTAKVASPNDTNSANNTGTATTALILGNLTKTVQNVKTGGTVGTTGTGLPGDVLEYCIGFQNQGGVDLPAFQITDSVPTNVTALTTGGAAVNGYDTAANSSGFTGSGYGVKLTRGAVTSYLSSVSDADSGSLTASGGTYGQGLMSVNLGTLTIGESGTACFRATIN</sequence>
<dbReference type="AlphaFoldDB" id="A0A918CC26"/>
<gene>
    <name evidence="2" type="ORF">GCM10008957_29960</name>
</gene>
<dbReference type="PANTHER" id="PTHR34819">
    <property type="entry name" value="LARGE CYSTEINE-RICH PERIPLASMIC PROTEIN OMCB"/>
    <property type="match status" value="1"/>
</dbReference>
<dbReference type="EMBL" id="BMQL01000017">
    <property type="protein sequence ID" value="GGR15081.1"/>
    <property type="molecule type" value="Genomic_DNA"/>
</dbReference>
<reference evidence="2" key="1">
    <citation type="journal article" date="2014" name="Int. J. Syst. Evol. Microbiol.">
        <title>Complete genome sequence of Corynebacterium casei LMG S-19264T (=DSM 44701T), isolated from a smear-ripened cheese.</title>
        <authorList>
            <consortium name="US DOE Joint Genome Institute (JGI-PGF)"/>
            <person name="Walter F."/>
            <person name="Albersmeier A."/>
            <person name="Kalinowski J."/>
            <person name="Ruckert C."/>
        </authorList>
    </citation>
    <scope>NUCLEOTIDE SEQUENCE</scope>
    <source>
        <strain evidence="2">JCM 31311</strain>
    </source>
</reference>
<evidence type="ECO:0000313" key="2">
    <source>
        <dbReference type="EMBL" id="GGR15081.1"/>
    </source>
</evidence>
<evidence type="ECO:0000259" key="1">
    <source>
        <dbReference type="Pfam" id="PF01345"/>
    </source>
</evidence>
<dbReference type="InterPro" id="IPR051172">
    <property type="entry name" value="Chlamydia_OmcB"/>
</dbReference>
<feature type="domain" description="DUF11" evidence="1">
    <location>
        <begin position="156"/>
        <end position="274"/>
    </location>
</feature>
<dbReference type="Pfam" id="PF01345">
    <property type="entry name" value="DUF11"/>
    <property type="match status" value="1"/>
</dbReference>
<name>A0A918CC26_9DEIO</name>
<proteinExistence type="predicted"/>
<dbReference type="InterPro" id="IPR047589">
    <property type="entry name" value="DUF11_rpt"/>
</dbReference>
<reference evidence="2" key="2">
    <citation type="submission" date="2020-09" db="EMBL/GenBank/DDBJ databases">
        <authorList>
            <person name="Sun Q."/>
            <person name="Ohkuma M."/>
        </authorList>
    </citation>
    <scope>NUCLEOTIDE SEQUENCE</scope>
    <source>
        <strain evidence="2">JCM 31311</strain>
    </source>
</reference>
<dbReference type="Gene3D" id="2.60.40.1170">
    <property type="entry name" value="Mu homology domain, subdomain B"/>
    <property type="match status" value="1"/>
</dbReference>
<dbReference type="InterPro" id="IPR001434">
    <property type="entry name" value="OmcB-like_DUF11"/>
</dbReference>